<evidence type="ECO:0000313" key="1">
    <source>
        <dbReference type="EMBL" id="RBP04561.1"/>
    </source>
</evidence>
<sequence>MSGPRGHYYGEADEAIPTGLGRFAVTFQHAIGGGDTVVEAISTGQTSDRGADATAAPLWTAWFDGFAAQK</sequence>
<evidence type="ECO:0000313" key="2">
    <source>
        <dbReference type="Proteomes" id="UP000253529"/>
    </source>
</evidence>
<keyword evidence="2" id="KW-1185">Reference proteome</keyword>
<reference evidence="1 2" key="1">
    <citation type="submission" date="2018-06" db="EMBL/GenBank/DDBJ databases">
        <title>Genomic Encyclopedia of Type Strains, Phase IV (KMG-IV): sequencing the most valuable type-strain genomes for metagenomic binning, comparative biology and taxonomic classification.</title>
        <authorList>
            <person name="Goeker M."/>
        </authorList>
    </citation>
    <scope>NUCLEOTIDE SEQUENCE [LARGE SCALE GENOMIC DNA]</scope>
    <source>
        <strain evidence="1 2">DSM 24875</strain>
    </source>
</reference>
<protein>
    <submittedName>
        <fullName evidence="1">Uncharacterized protein</fullName>
    </submittedName>
</protein>
<accession>A0A366EQB7</accession>
<proteinExistence type="predicted"/>
<dbReference type="EMBL" id="QNRK01000039">
    <property type="protein sequence ID" value="RBP04561.1"/>
    <property type="molecule type" value="Genomic_DNA"/>
</dbReference>
<gene>
    <name evidence="1" type="ORF">DFR50_13938</name>
</gene>
<dbReference type="RefSeq" id="WP_113892125.1">
    <property type="nucleotide sequence ID" value="NZ_QNRK01000039.1"/>
</dbReference>
<dbReference type="OrthoDB" id="9798122at2"/>
<organism evidence="1 2">
    <name type="scientific">Roseiarcus fermentans</name>
    <dbReference type="NCBI Taxonomy" id="1473586"/>
    <lineage>
        <taxon>Bacteria</taxon>
        <taxon>Pseudomonadati</taxon>
        <taxon>Pseudomonadota</taxon>
        <taxon>Alphaproteobacteria</taxon>
        <taxon>Hyphomicrobiales</taxon>
        <taxon>Roseiarcaceae</taxon>
        <taxon>Roseiarcus</taxon>
    </lineage>
</organism>
<dbReference type="AlphaFoldDB" id="A0A366EQB7"/>
<dbReference type="Proteomes" id="UP000253529">
    <property type="component" value="Unassembled WGS sequence"/>
</dbReference>
<comment type="caution">
    <text evidence="1">The sequence shown here is derived from an EMBL/GenBank/DDBJ whole genome shotgun (WGS) entry which is preliminary data.</text>
</comment>
<name>A0A366EQB7_9HYPH</name>